<evidence type="ECO:0000256" key="1">
    <source>
        <dbReference type="ARBA" id="ARBA00022645"/>
    </source>
</evidence>
<protein>
    <recommendedName>
        <fullName evidence="8">Serine carboxypeptidase</fullName>
    </recommendedName>
</protein>
<keyword evidence="5" id="KW-0325">Glycoprotein</keyword>
<keyword evidence="2" id="KW-0645">Protease</keyword>
<keyword evidence="1" id="KW-0121">Carboxypeptidase</keyword>
<dbReference type="Pfam" id="PF00450">
    <property type="entry name" value="Peptidase_S10"/>
    <property type="match status" value="1"/>
</dbReference>
<dbReference type="PANTHER" id="PTHR11802">
    <property type="entry name" value="SERINE PROTEASE FAMILY S10 SERINE CARBOXYPEPTIDASE"/>
    <property type="match status" value="1"/>
</dbReference>
<dbReference type="GO" id="GO:0006508">
    <property type="term" value="P:proteolysis"/>
    <property type="evidence" value="ECO:0007669"/>
    <property type="project" value="UniProtKB-KW"/>
</dbReference>
<evidence type="ECO:0000256" key="4">
    <source>
        <dbReference type="ARBA" id="ARBA00022801"/>
    </source>
</evidence>
<keyword evidence="4" id="KW-0378">Hydrolase</keyword>
<evidence type="ECO:0000256" key="3">
    <source>
        <dbReference type="ARBA" id="ARBA00022729"/>
    </source>
</evidence>
<dbReference type="EMBL" id="CAJVCH010192645">
    <property type="protein sequence ID" value="CAG7730327.1"/>
    <property type="molecule type" value="Genomic_DNA"/>
</dbReference>
<accession>A0A8J2K750</accession>
<comment type="caution">
    <text evidence="6">The sequence shown here is derived from an EMBL/GenBank/DDBJ whole genome shotgun (WGS) entry which is preliminary data.</text>
</comment>
<proteinExistence type="predicted"/>
<evidence type="ECO:0000313" key="7">
    <source>
        <dbReference type="Proteomes" id="UP000708208"/>
    </source>
</evidence>
<sequence>QEAPDKAPIILWVNEVPGFSSIKGIFLETGPFRVDANNVVSERNTSWTKTHSMLYIDSPVGTGFSFSDTEDAFANNSEEDGGEIYEALKQFFTLFNEFQARDFYLAGEDYAASFIPNIVKRIETENAKGDFKINVKGFIIGSPYLDIQQSHKGQALYDFGLIDMEQKKIFDETADKAINMVQNGQVTEGTQLGLKTYIGPDSLLAQFTGFEDYFSALASKPTPEAEWFQKFIDSKEVHKYLHVGVHKYIGINFSVLNHFAKEISAYHGGVIEEMLNKGYRVLIYAPQFNIFLPQSSITEIVNKLKWNGADNYAKAPRKIWKANGEVAGYIKKADNFAYAIVRNAGNYAIQDQPEFMLDLVEKFIYNKEF</sequence>
<reference evidence="6" key="1">
    <citation type="submission" date="2021-06" db="EMBL/GenBank/DDBJ databases">
        <authorList>
            <person name="Hodson N. C."/>
            <person name="Mongue J. A."/>
            <person name="Jaron S. K."/>
        </authorList>
    </citation>
    <scope>NUCLEOTIDE SEQUENCE</scope>
</reference>
<dbReference type="GO" id="GO:0004185">
    <property type="term" value="F:serine-type carboxypeptidase activity"/>
    <property type="evidence" value="ECO:0007669"/>
    <property type="project" value="InterPro"/>
</dbReference>
<evidence type="ECO:0000256" key="2">
    <source>
        <dbReference type="ARBA" id="ARBA00022670"/>
    </source>
</evidence>
<dbReference type="PANTHER" id="PTHR11802:SF472">
    <property type="entry name" value="SERINE CARBOXYPEPTIDASE CPVL-RELATED"/>
    <property type="match status" value="1"/>
</dbReference>
<name>A0A8J2K750_9HEXA</name>
<dbReference type="OrthoDB" id="443318at2759"/>
<dbReference type="AlphaFoldDB" id="A0A8J2K750"/>
<evidence type="ECO:0008006" key="8">
    <source>
        <dbReference type="Google" id="ProtNLM"/>
    </source>
</evidence>
<keyword evidence="7" id="KW-1185">Reference proteome</keyword>
<evidence type="ECO:0000256" key="5">
    <source>
        <dbReference type="ARBA" id="ARBA00023180"/>
    </source>
</evidence>
<keyword evidence="3" id="KW-0732">Signal</keyword>
<gene>
    <name evidence="6" type="ORF">AFUS01_LOCUS18981</name>
</gene>
<feature type="non-terminal residue" evidence="6">
    <location>
        <position position="1"/>
    </location>
</feature>
<dbReference type="Proteomes" id="UP000708208">
    <property type="component" value="Unassembled WGS sequence"/>
</dbReference>
<evidence type="ECO:0000313" key="6">
    <source>
        <dbReference type="EMBL" id="CAG7730327.1"/>
    </source>
</evidence>
<dbReference type="InterPro" id="IPR001563">
    <property type="entry name" value="Peptidase_S10"/>
</dbReference>
<organism evidence="6 7">
    <name type="scientific">Allacma fusca</name>
    <dbReference type="NCBI Taxonomy" id="39272"/>
    <lineage>
        <taxon>Eukaryota</taxon>
        <taxon>Metazoa</taxon>
        <taxon>Ecdysozoa</taxon>
        <taxon>Arthropoda</taxon>
        <taxon>Hexapoda</taxon>
        <taxon>Collembola</taxon>
        <taxon>Symphypleona</taxon>
        <taxon>Sminthuridae</taxon>
        <taxon>Allacma</taxon>
    </lineage>
</organism>